<comment type="cofactor">
    <cofactor evidence="1">
        <name>Mg(2+)</name>
        <dbReference type="ChEBI" id="CHEBI:18420"/>
    </cofactor>
</comment>
<evidence type="ECO:0000313" key="4">
    <source>
        <dbReference type="EMBL" id="GCE16675.1"/>
    </source>
</evidence>
<gene>
    <name evidence="4" type="ORF">KDK_04750</name>
</gene>
<dbReference type="PANTHER" id="PTHR43046">
    <property type="entry name" value="GDP-MANNOSE MANNOSYL HYDROLASE"/>
    <property type="match status" value="1"/>
</dbReference>
<evidence type="ECO:0000256" key="1">
    <source>
        <dbReference type="ARBA" id="ARBA00001946"/>
    </source>
</evidence>
<dbReference type="InterPro" id="IPR015797">
    <property type="entry name" value="NUDIX_hydrolase-like_dom_sf"/>
</dbReference>
<dbReference type="PROSITE" id="PS51462">
    <property type="entry name" value="NUDIX"/>
    <property type="match status" value="1"/>
</dbReference>
<organism evidence="4 5">
    <name type="scientific">Dictyobacter kobayashii</name>
    <dbReference type="NCBI Taxonomy" id="2014872"/>
    <lineage>
        <taxon>Bacteria</taxon>
        <taxon>Bacillati</taxon>
        <taxon>Chloroflexota</taxon>
        <taxon>Ktedonobacteria</taxon>
        <taxon>Ktedonobacterales</taxon>
        <taxon>Dictyobacteraceae</taxon>
        <taxon>Dictyobacter</taxon>
    </lineage>
</organism>
<comment type="caution">
    <text evidence="4">The sequence shown here is derived from an EMBL/GenBank/DDBJ whole genome shotgun (WGS) entry which is preliminary data.</text>
</comment>
<dbReference type="EMBL" id="BIFS01000001">
    <property type="protein sequence ID" value="GCE16675.1"/>
    <property type="molecule type" value="Genomic_DNA"/>
</dbReference>
<dbReference type="GO" id="GO:0016787">
    <property type="term" value="F:hydrolase activity"/>
    <property type="evidence" value="ECO:0007669"/>
    <property type="project" value="UniProtKB-KW"/>
</dbReference>
<sequence length="158" mass="17896">MFYYLAKSLASICFNILNFLLGGNLPPFGCVCVIVEKEQQFLLLEQPGGVLAFPGGFMKWRETPEQALIREGREETGLELRLHDLVGFLPATSQGFHQMSTVTFIYHGEIIGGNLRSSSEGHPLWLPADELPKKLSPYFQLMLEQYLRHRATHSEVSR</sequence>
<reference evidence="5" key="1">
    <citation type="submission" date="2018-12" db="EMBL/GenBank/DDBJ databases">
        <title>Tengunoibacter tsumagoiensis gen. nov., sp. nov., Dictyobacter kobayashii sp. nov., D. alpinus sp. nov., and D. joshuensis sp. nov. and description of Dictyobacteraceae fam. nov. within the order Ktedonobacterales isolated from Tengu-no-mugimeshi.</title>
        <authorList>
            <person name="Wang C.M."/>
            <person name="Zheng Y."/>
            <person name="Sakai Y."/>
            <person name="Toyoda A."/>
            <person name="Minakuchi Y."/>
            <person name="Abe K."/>
            <person name="Yokota A."/>
            <person name="Yabe S."/>
        </authorList>
    </citation>
    <scope>NUCLEOTIDE SEQUENCE [LARGE SCALE GENOMIC DNA]</scope>
    <source>
        <strain evidence="5">Uno11</strain>
    </source>
</reference>
<dbReference type="PANTHER" id="PTHR43046:SF2">
    <property type="entry name" value="8-OXO-DGTP DIPHOSPHATASE-RELATED"/>
    <property type="match status" value="1"/>
</dbReference>
<proteinExistence type="predicted"/>
<dbReference type="Proteomes" id="UP000287188">
    <property type="component" value="Unassembled WGS sequence"/>
</dbReference>
<name>A0A402AC55_9CHLR</name>
<dbReference type="InterPro" id="IPR000086">
    <property type="entry name" value="NUDIX_hydrolase_dom"/>
</dbReference>
<protein>
    <recommendedName>
        <fullName evidence="3">Nudix hydrolase domain-containing protein</fullName>
    </recommendedName>
</protein>
<dbReference type="CDD" id="cd02883">
    <property type="entry name" value="NUDIX_Hydrolase"/>
    <property type="match status" value="1"/>
</dbReference>
<keyword evidence="2" id="KW-0378">Hydrolase</keyword>
<accession>A0A402AC55</accession>
<feature type="domain" description="Nudix hydrolase" evidence="3">
    <location>
        <begin position="23"/>
        <end position="148"/>
    </location>
</feature>
<dbReference type="PROSITE" id="PS00893">
    <property type="entry name" value="NUDIX_BOX"/>
    <property type="match status" value="1"/>
</dbReference>
<dbReference type="OrthoDB" id="159397at2"/>
<evidence type="ECO:0000259" key="3">
    <source>
        <dbReference type="PROSITE" id="PS51462"/>
    </source>
</evidence>
<dbReference type="Pfam" id="PF00293">
    <property type="entry name" value="NUDIX"/>
    <property type="match status" value="1"/>
</dbReference>
<dbReference type="SUPFAM" id="SSF55811">
    <property type="entry name" value="Nudix"/>
    <property type="match status" value="1"/>
</dbReference>
<dbReference type="Gene3D" id="3.90.79.10">
    <property type="entry name" value="Nucleoside Triphosphate Pyrophosphohydrolase"/>
    <property type="match status" value="1"/>
</dbReference>
<evidence type="ECO:0000313" key="5">
    <source>
        <dbReference type="Proteomes" id="UP000287188"/>
    </source>
</evidence>
<dbReference type="AlphaFoldDB" id="A0A402AC55"/>
<evidence type="ECO:0000256" key="2">
    <source>
        <dbReference type="ARBA" id="ARBA00022801"/>
    </source>
</evidence>
<dbReference type="InterPro" id="IPR020084">
    <property type="entry name" value="NUDIX_hydrolase_CS"/>
</dbReference>
<keyword evidence="5" id="KW-1185">Reference proteome</keyword>
<dbReference type="RefSeq" id="WP_126548526.1">
    <property type="nucleotide sequence ID" value="NZ_BIFS01000001.1"/>
</dbReference>